<dbReference type="GO" id="GO:0015833">
    <property type="term" value="P:peptide transport"/>
    <property type="evidence" value="ECO:0007669"/>
    <property type="project" value="TreeGrafter"/>
</dbReference>
<dbReference type="PANTHER" id="PTHR30290:SF38">
    <property type="entry name" value="D,D-DIPEPTIDE-BINDING PERIPLASMIC PROTEIN DDPA-RELATED"/>
    <property type="match status" value="1"/>
</dbReference>
<sequence length="573" mass="62265">MKSFPIKPGPAVIAVSALALVALAVAIPIVWKPAAFRPAGTDGSTPPGAHGTARPPEPKPGPTVFRFFQENPTNLDAALASDAYSSTVIAQIYSPLVGLTSSLEPTPQAADSWTISRDGLTYVFHIREGVRFHNGRAVTAGDFAFSLTRVFTEPFLSEGLAAGYLDAIEGVPEFIGGKAKAVRGIQVLDDRRLRIHLSRPYRPLLTALALDQTSAVPREVLEARGKQALEVTPVGCGPFRFVRREGAQGVVLAANPDYFMGRPAIDTLIFHAPQGDVTSLGADALLDGRATLSALPADRIEEFRARRGITMLRWQDLSLAFLGMNATIKPLDDPRVRRAIALAVDRQAMLDLQPEGKTLAQGILPPGLPGYTPIQKTYPHDVARARALLTEAGFGPENPLPKLRLYRRSTTNAKTLQVDSLMVRSLAAAGIPVETRYVTWAVLDRLITARKAPMFALSWVADIPDPDTFLRALFYSSSGTNYFRYSNSTVDSLLDVARGADDPTLRQSAYEHAEELILREAPFVPLHNPASFIGLRDEVVGLEMNPLGISTLAMEKLRFAGPRHDEERRSAGR</sequence>
<feature type="region of interest" description="Disordered" evidence="2">
    <location>
        <begin position="40"/>
        <end position="62"/>
    </location>
</feature>
<dbReference type="SUPFAM" id="SSF53850">
    <property type="entry name" value="Periplasmic binding protein-like II"/>
    <property type="match status" value="1"/>
</dbReference>
<dbReference type="InterPro" id="IPR039424">
    <property type="entry name" value="SBP_5"/>
</dbReference>
<accession>A0A538THT7</accession>
<proteinExistence type="predicted"/>
<reference evidence="4 5" key="1">
    <citation type="journal article" date="2019" name="Nat. Microbiol.">
        <title>Mediterranean grassland soil C-N compound turnover is dependent on rainfall and depth, and is mediated by genomically divergent microorganisms.</title>
        <authorList>
            <person name="Diamond S."/>
            <person name="Andeer P.F."/>
            <person name="Li Z."/>
            <person name="Crits-Christoph A."/>
            <person name="Burstein D."/>
            <person name="Anantharaman K."/>
            <person name="Lane K.R."/>
            <person name="Thomas B.C."/>
            <person name="Pan C."/>
            <person name="Northen T.R."/>
            <person name="Banfield J.F."/>
        </authorList>
    </citation>
    <scope>NUCLEOTIDE SEQUENCE [LARGE SCALE GENOMIC DNA]</scope>
    <source>
        <strain evidence="4">WS_9</strain>
    </source>
</reference>
<dbReference type="Gene3D" id="3.10.105.10">
    <property type="entry name" value="Dipeptide-binding Protein, Domain 3"/>
    <property type="match status" value="1"/>
</dbReference>
<dbReference type="GO" id="GO:0043190">
    <property type="term" value="C:ATP-binding cassette (ABC) transporter complex"/>
    <property type="evidence" value="ECO:0007669"/>
    <property type="project" value="InterPro"/>
</dbReference>
<comment type="caution">
    <text evidence="4">The sequence shown here is derived from an EMBL/GenBank/DDBJ whole genome shotgun (WGS) entry which is preliminary data.</text>
</comment>
<dbReference type="Proteomes" id="UP000317691">
    <property type="component" value="Unassembled WGS sequence"/>
</dbReference>
<dbReference type="AlphaFoldDB" id="A0A538THT7"/>
<evidence type="ECO:0000313" key="5">
    <source>
        <dbReference type="Proteomes" id="UP000317691"/>
    </source>
</evidence>
<evidence type="ECO:0000259" key="3">
    <source>
        <dbReference type="Pfam" id="PF00496"/>
    </source>
</evidence>
<dbReference type="PIRSF" id="PIRSF002741">
    <property type="entry name" value="MppA"/>
    <property type="match status" value="1"/>
</dbReference>
<dbReference type="GO" id="GO:0042597">
    <property type="term" value="C:periplasmic space"/>
    <property type="evidence" value="ECO:0007669"/>
    <property type="project" value="UniProtKB-ARBA"/>
</dbReference>
<organism evidence="4 5">
    <name type="scientific">Eiseniibacteriota bacterium</name>
    <dbReference type="NCBI Taxonomy" id="2212470"/>
    <lineage>
        <taxon>Bacteria</taxon>
        <taxon>Candidatus Eiseniibacteriota</taxon>
    </lineage>
</organism>
<dbReference type="EMBL" id="VBOZ01000033">
    <property type="protein sequence ID" value="TMQ63171.1"/>
    <property type="molecule type" value="Genomic_DNA"/>
</dbReference>
<dbReference type="InterPro" id="IPR000914">
    <property type="entry name" value="SBP_5_dom"/>
</dbReference>
<dbReference type="CDD" id="cd00995">
    <property type="entry name" value="PBP2_NikA_DppA_OppA_like"/>
    <property type="match status" value="1"/>
</dbReference>
<evidence type="ECO:0000256" key="1">
    <source>
        <dbReference type="ARBA" id="ARBA00022729"/>
    </source>
</evidence>
<dbReference type="Pfam" id="PF00496">
    <property type="entry name" value="SBP_bac_5"/>
    <property type="match status" value="1"/>
</dbReference>
<dbReference type="Gene3D" id="3.90.76.10">
    <property type="entry name" value="Dipeptide-binding Protein, Domain 1"/>
    <property type="match status" value="1"/>
</dbReference>
<gene>
    <name evidence="4" type="ORF">E6K79_11040</name>
</gene>
<evidence type="ECO:0000313" key="4">
    <source>
        <dbReference type="EMBL" id="TMQ63171.1"/>
    </source>
</evidence>
<dbReference type="Gene3D" id="3.40.190.10">
    <property type="entry name" value="Periplasmic binding protein-like II"/>
    <property type="match status" value="1"/>
</dbReference>
<keyword evidence="1" id="KW-0732">Signal</keyword>
<feature type="domain" description="Solute-binding protein family 5" evidence="3">
    <location>
        <begin position="104"/>
        <end position="479"/>
    </location>
</feature>
<protein>
    <submittedName>
        <fullName evidence="4">ABC transporter substrate-binding protein</fullName>
    </submittedName>
</protein>
<dbReference type="InterPro" id="IPR030678">
    <property type="entry name" value="Peptide/Ni-bd"/>
</dbReference>
<dbReference type="PANTHER" id="PTHR30290">
    <property type="entry name" value="PERIPLASMIC BINDING COMPONENT OF ABC TRANSPORTER"/>
    <property type="match status" value="1"/>
</dbReference>
<name>A0A538THT7_UNCEI</name>
<dbReference type="GO" id="GO:1904680">
    <property type="term" value="F:peptide transmembrane transporter activity"/>
    <property type="evidence" value="ECO:0007669"/>
    <property type="project" value="TreeGrafter"/>
</dbReference>
<evidence type="ECO:0000256" key="2">
    <source>
        <dbReference type="SAM" id="MobiDB-lite"/>
    </source>
</evidence>